<keyword evidence="3 4" id="KW-0067">ATP-binding</keyword>
<evidence type="ECO:0000313" key="9">
    <source>
        <dbReference type="Proteomes" id="UP001145021"/>
    </source>
</evidence>
<dbReference type="Pfam" id="PF00069">
    <property type="entry name" value="Pkinase"/>
    <property type="match status" value="1"/>
</dbReference>
<keyword evidence="8" id="KW-0808">Transferase</keyword>
<feature type="region of interest" description="Disordered" evidence="5">
    <location>
        <begin position="23"/>
        <end position="45"/>
    </location>
</feature>
<proteinExistence type="inferred from homology"/>
<dbReference type="EC" id="2.7.11.1" evidence="8"/>
<comment type="caution">
    <text evidence="8">The sequence shown here is derived from an EMBL/GenBank/DDBJ whole genome shotgun (WGS) entry which is preliminary data.</text>
</comment>
<feature type="domain" description="FHA" evidence="6">
    <location>
        <begin position="504"/>
        <end position="552"/>
    </location>
</feature>
<dbReference type="FunFam" id="3.30.200.20:FF:000042">
    <property type="entry name" value="Aurora kinase A"/>
    <property type="match status" value="1"/>
</dbReference>
<dbReference type="Pfam" id="PF00498">
    <property type="entry name" value="FHA"/>
    <property type="match status" value="3"/>
</dbReference>
<dbReference type="PROSITE" id="PS50011">
    <property type="entry name" value="PROTEIN_KINASE_DOM"/>
    <property type="match status" value="1"/>
</dbReference>
<reference evidence="8" key="1">
    <citation type="submission" date="2022-07" db="EMBL/GenBank/DDBJ databases">
        <title>Phylogenomic reconstructions and comparative analyses of Kickxellomycotina fungi.</title>
        <authorList>
            <person name="Reynolds N.K."/>
            <person name="Stajich J.E."/>
            <person name="Barry K."/>
            <person name="Grigoriev I.V."/>
            <person name="Crous P."/>
            <person name="Smith M.E."/>
        </authorList>
    </citation>
    <scope>NUCLEOTIDE SEQUENCE</scope>
    <source>
        <strain evidence="8">NBRC 105413</strain>
    </source>
</reference>
<dbReference type="InterPro" id="IPR000253">
    <property type="entry name" value="FHA_dom"/>
</dbReference>
<gene>
    <name evidence="8" type="primary">DUN1_2</name>
    <name evidence="8" type="ORF">LPJ64_004150</name>
</gene>
<keyword evidence="2 4" id="KW-0547">Nucleotide-binding</keyword>
<evidence type="ECO:0000259" key="6">
    <source>
        <dbReference type="PROSITE" id="PS50006"/>
    </source>
</evidence>
<sequence>MEEFGNGSFLLSADGFTQATQATQPTQFTQQTQRPPQNLSDDGPGIFCRLIPRHPHLAPLSMETDRLLDDGYTIGRMAPCDVVLDRNYVSAKHCQVYMEKDRDSDKQTLYVVDLSANGTYVNDRILGRGNRTVLFHKDRLGFANPSDALPSDIALEYSVEFAGIASHPAAGQPNFDPQLLRTYDFKHEIGAGNFAKVWLAIHKQTGVACACKVIETKKHLFSTGLTKVFKREVNIMKQLRHPNIVPLHELHIDKDRIYIFMEYLEAGDLFAYLTDHGPFSESVCRPIFRQICSAVRYLHANGITHRDIKLDNILIKSSVANETPWVKIADFGLARAVGDGELMRTICGTPSYLAPEIICRGSSSTPYSKSVDIWALGVMLYALHLKSFPFNNQINNGDPADVTMESYTKAGNFTANSPAYAGLSEPLRDLLAGMLQINPDQRMAVDAVILHPWTQTDDDGVPGLLYEPHSVWGCLICKVSDQNTKYRQDRLSSQSQIDLFRDYTVIGRSRECHIQIPDAQISLKHCELLFRDSVVSIRNTSRNSCCVNGKPVKKGEAVVLEEPYEFSLCLSKLEHCAGFENGGNVNVNVSSVKRKRFAIEPKYLFRIKILEKPWKQVWVSCQDVSAVADVEILTAAATQRQKDTKRLSGCPSQALSEQDRLQDADVCGSQYALPTLPWLSPPLVLPVQAAHLSYLPFKGAKEVYEVDGSLVYDPDRDELDALSKKSQPWIVLSVLDSEYPRIHVLGKSVTFGRCSDCTFCFDEPHISQLHCVIELCNGEAQLANKSSNGTFVNGTMIEGPTLLKEGDEVILLFNHIVSSADDKVWLGQRQVVDKHGYPGK</sequence>
<keyword evidence="9" id="KW-1185">Reference proteome</keyword>
<evidence type="ECO:0000256" key="2">
    <source>
        <dbReference type="ARBA" id="ARBA00022741"/>
    </source>
</evidence>
<accession>A0A9W7XJP3</accession>
<dbReference type="InterPro" id="IPR000719">
    <property type="entry name" value="Prot_kinase_dom"/>
</dbReference>
<dbReference type="InterPro" id="IPR017441">
    <property type="entry name" value="Protein_kinase_ATP_BS"/>
</dbReference>
<dbReference type="FunFam" id="1.10.510.10:FF:000571">
    <property type="entry name" value="Maternal embryonic leucine zipper kinase"/>
    <property type="match status" value="1"/>
</dbReference>
<dbReference type="PROSITE" id="PS50006">
    <property type="entry name" value="FHA_DOMAIN"/>
    <property type="match status" value="3"/>
</dbReference>
<feature type="binding site" evidence="4">
    <location>
        <position position="212"/>
    </location>
    <ligand>
        <name>ATP</name>
        <dbReference type="ChEBI" id="CHEBI:30616"/>
    </ligand>
</feature>
<evidence type="ECO:0000313" key="8">
    <source>
        <dbReference type="EMBL" id="KAJ1644138.1"/>
    </source>
</evidence>
<dbReference type="InterPro" id="IPR008271">
    <property type="entry name" value="Ser/Thr_kinase_AS"/>
</dbReference>
<dbReference type="GO" id="GO:0005524">
    <property type="term" value="F:ATP binding"/>
    <property type="evidence" value="ECO:0007669"/>
    <property type="project" value="UniProtKB-UniRule"/>
</dbReference>
<dbReference type="CDD" id="cd00060">
    <property type="entry name" value="FHA"/>
    <property type="match status" value="3"/>
</dbReference>
<dbReference type="CDD" id="cd05117">
    <property type="entry name" value="STKc_CAMK"/>
    <property type="match status" value="1"/>
</dbReference>
<dbReference type="GO" id="GO:0004674">
    <property type="term" value="F:protein serine/threonine kinase activity"/>
    <property type="evidence" value="ECO:0007669"/>
    <property type="project" value="UniProtKB-KW"/>
</dbReference>
<dbReference type="Proteomes" id="UP001145021">
    <property type="component" value="Unassembled WGS sequence"/>
</dbReference>
<feature type="domain" description="Protein kinase" evidence="7">
    <location>
        <begin position="183"/>
        <end position="454"/>
    </location>
</feature>
<dbReference type="SMART" id="SM00220">
    <property type="entry name" value="S_TKc"/>
    <property type="match status" value="1"/>
</dbReference>
<dbReference type="SMART" id="SM00240">
    <property type="entry name" value="FHA"/>
    <property type="match status" value="3"/>
</dbReference>
<keyword evidence="8" id="KW-0418">Kinase</keyword>
<feature type="domain" description="FHA" evidence="6">
    <location>
        <begin position="72"/>
        <end position="126"/>
    </location>
</feature>
<dbReference type="Gene3D" id="2.60.200.20">
    <property type="match status" value="3"/>
</dbReference>
<evidence type="ECO:0000256" key="1">
    <source>
        <dbReference type="ARBA" id="ARBA00005575"/>
    </source>
</evidence>
<dbReference type="AlphaFoldDB" id="A0A9W7XJP3"/>
<evidence type="ECO:0000259" key="7">
    <source>
        <dbReference type="PROSITE" id="PS50011"/>
    </source>
</evidence>
<dbReference type="InterPro" id="IPR008984">
    <property type="entry name" value="SMAD_FHA_dom_sf"/>
</dbReference>
<dbReference type="PROSITE" id="PS00107">
    <property type="entry name" value="PROTEIN_KINASE_ATP"/>
    <property type="match status" value="1"/>
</dbReference>
<keyword evidence="8" id="KW-0723">Serine/threonine-protein kinase</keyword>
<name>A0A9W7XJP3_9FUNG</name>
<organism evidence="8 9">
    <name type="scientific">Coemansia asiatica</name>
    <dbReference type="NCBI Taxonomy" id="1052880"/>
    <lineage>
        <taxon>Eukaryota</taxon>
        <taxon>Fungi</taxon>
        <taxon>Fungi incertae sedis</taxon>
        <taxon>Zoopagomycota</taxon>
        <taxon>Kickxellomycotina</taxon>
        <taxon>Kickxellomycetes</taxon>
        <taxon>Kickxellales</taxon>
        <taxon>Kickxellaceae</taxon>
        <taxon>Coemansia</taxon>
    </lineage>
</organism>
<feature type="compositionally biased region" description="Low complexity" evidence="5">
    <location>
        <begin position="23"/>
        <end position="37"/>
    </location>
</feature>
<dbReference type="Gene3D" id="1.10.510.10">
    <property type="entry name" value="Transferase(Phosphotransferase) domain 1"/>
    <property type="match status" value="1"/>
</dbReference>
<comment type="similarity">
    <text evidence="1">Belongs to the protein kinase superfamily. CAMK Ser/Thr protein kinase family. CHEK2 subfamily.</text>
</comment>
<dbReference type="SUPFAM" id="SSF49879">
    <property type="entry name" value="SMAD/FHA domain"/>
    <property type="match status" value="3"/>
</dbReference>
<dbReference type="EMBL" id="JANBOH010000190">
    <property type="protein sequence ID" value="KAJ1644138.1"/>
    <property type="molecule type" value="Genomic_DNA"/>
</dbReference>
<dbReference type="PROSITE" id="PS00108">
    <property type="entry name" value="PROTEIN_KINASE_ST"/>
    <property type="match status" value="1"/>
</dbReference>
<dbReference type="InterPro" id="IPR011009">
    <property type="entry name" value="Kinase-like_dom_sf"/>
</dbReference>
<protein>
    <submittedName>
        <fullName evidence="8">Serine/threonine protein kinase</fullName>
        <ecNumber evidence="8">2.7.11.1</ecNumber>
    </submittedName>
</protein>
<dbReference type="Gene3D" id="3.30.200.20">
    <property type="entry name" value="Phosphorylase Kinase, domain 1"/>
    <property type="match status" value="1"/>
</dbReference>
<evidence type="ECO:0000256" key="3">
    <source>
        <dbReference type="ARBA" id="ARBA00022840"/>
    </source>
</evidence>
<feature type="domain" description="FHA" evidence="6">
    <location>
        <begin position="749"/>
        <end position="797"/>
    </location>
</feature>
<evidence type="ECO:0000256" key="4">
    <source>
        <dbReference type="PROSITE-ProRule" id="PRU10141"/>
    </source>
</evidence>
<evidence type="ECO:0000256" key="5">
    <source>
        <dbReference type="SAM" id="MobiDB-lite"/>
    </source>
</evidence>
<dbReference type="PANTHER" id="PTHR24347">
    <property type="entry name" value="SERINE/THREONINE-PROTEIN KINASE"/>
    <property type="match status" value="1"/>
</dbReference>
<dbReference type="SUPFAM" id="SSF56112">
    <property type="entry name" value="Protein kinase-like (PK-like)"/>
    <property type="match status" value="1"/>
</dbReference>